<name>A0A926IP80_9BACT</name>
<evidence type="ECO:0000313" key="2">
    <source>
        <dbReference type="EMBL" id="MBC8592260.1"/>
    </source>
</evidence>
<dbReference type="RefSeq" id="WP_262433475.1">
    <property type="nucleotide sequence ID" value="NZ_JACRTF010000001.1"/>
</dbReference>
<dbReference type="Gene3D" id="3.30.70.790">
    <property type="entry name" value="UreE, C-terminal domain"/>
    <property type="match status" value="1"/>
</dbReference>
<dbReference type="EMBL" id="JACRTF010000001">
    <property type="protein sequence ID" value="MBC8592260.1"/>
    <property type="molecule type" value="Genomic_DNA"/>
</dbReference>
<reference evidence="2" key="1">
    <citation type="submission" date="2020-08" db="EMBL/GenBank/DDBJ databases">
        <title>Genome public.</title>
        <authorList>
            <person name="Liu C."/>
            <person name="Sun Q."/>
        </authorList>
    </citation>
    <scope>NUCLEOTIDE SEQUENCE</scope>
    <source>
        <strain evidence="2">N12</strain>
    </source>
</reference>
<proteinExistence type="predicted"/>
<dbReference type="Pfam" id="PF09413">
    <property type="entry name" value="DUF2007"/>
    <property type="match status" value="1"/>
</dbReference>
<gene>
    <name evidence="2" type="ORF">H8744_03200</name>
</gene>
<dbReference type="NCBIfam" id="NF040569">
    <property type="entry name" value="DUF2007_rel"/>
    <property type="match status" value="1"/>
</dbReference>
<accession>A0A926IP80</accession>
<dbReference type="InterPro" id="IPR011322">
    <property type="entry name" value="N-reg_PII-like_a/b"/>
</dbReference>
<dbReference type="AlphaFoldDB" id="A0A926IP80"/>
<feature type="domain" description="DUF2007" evidence="1">
    <location>
        <begin position="11"/>
        <end position="70"/>
    </location>
</feature>
<sequence>MKEEDNSRLVEVFNGSRWEAELIKGLLESNDIEALLKDGLMTAIAPYISPTVSVMVKEEDYESAMEVIRSRSKADND</sequence>
<dbReference type="Proteomes" id="UP000651085">
    <property type="component" value="Unassembled WGS sequence"/>
</dbReference>
<evidence type="ECO:0000313" key="3">
    <source>
        <dbReference type="Proteomes" id="UP000651085"/>
    </source>
</evidence>
<dbReference type="InterPro" id="IPR018551">
    <property type="entry name" value="DUF2007"/>
</dbReference>
<dbReference type="SUPFAM" id="SSF54913">
    <property type="entry name" value="GlnB-like"/>
    <property type="match status" value="1"/>
</dbReference>
<protein>
    <submittedName>
        <fullName evidence="2">DUF2007 domain-containing protein</fullName>
    </submittedName>
</protein>
<comment type="caution">
    <text evidence="2">The sequence shown here is derived from an EMBL/GenBank/DDBJ whole genome shotgun (WGS) entry which is preliminary data.</text>
</comment>
<organism evidence="2 3">
    <name type="scientific">Jilunia laotingensis</name>
    <dbReference type="NCBI Taxonomy" id="2763675"/>
    <lineage>
        <taxon>Bacteria</taxon>
        <taxon>Pseudomonadati</taxon>
        <taxon>Bacteroidota</taxon>
        <taxon>Bacteroidia</taxon>
        <taxon>Bacteroidales</taxon>
        <taxon>Bacteroidaceae</taxon>
        <taxon>Jilunia</taxon>
    </lineage>
</organism>
<keyword evidence="3" id="KW-1185">Reference proteome</keyword>
<evidence type="ECO:0000259" key="1">
    <source>
        <dbReference type="Pfam" id="PF09413"/>
    </source>
</evidence>